<dbReference type="Gene3D" id="3.20.20.70">
    <property type="entry name" value="Aldolase class I"/>
    <property type="match status" value="1"/>
</dbReference>
<comment type="similarity">
    <text evidence="4">Belongs to the radical SAM superfamily. NifB family.</text>
</comment>
<keyword evidence="15" id="KW-0175">Coiled coil</keyword>
<dbReference type="SFLD" id="SFLDF00281">
    <property type="entry name" value="FeMo_cofactor_biosynthesis_pro"/>
    <property type="match status" value="1"/>
</dbReference>
<dbReference type="Pfam" id="PF04055">
    <property type="entry name" value="Radical_SAM"/>
    <property type="match status" value="1"/>
</dbReference>
<comment type="function">
    <text evidence="2">Involved in the biosynthesis of the iron-molybdenum cofactor (FeMo-co or M-cluster) found in the dinitrogenase enzyme of the nitrogenase complex in nitrogen-fixing microorganisms. NifB catalyzes the crucial step of radical SAM-dependent carbide insertion that occurs concomitant with the insertion of a 9th sulfur and the rearrangement/coupling of two [4Fe-4S] clusters into a [8Fe-9S-C] cluster, the precursor to the M-cluster.</text>
</comment>
<dbReference type="SFLD" id="SFLDG01067">
    <property type="entry name" value="SPASM/twitch_domain_containing"/>
    <property type="match status" value="1"/>
</dbReference>
<gene>
    <name evidence="18" type="ORF">SAMN04488056_101493</name>
</gene>
<keyword evidence="8" id="KW-0479">Metal-binding</keyword>
<dbReference type="InterPro" id="IPR007197">
    <property type="entry name" value="rSAM"/>
</dbReference>
<evidence type="ECO:0000259" key="17">
    <source>
        <dbReference type="PROSITE" id="PS51918"/>
    </source>
</evidence>
<dbReference type="Proteomes" id="UP000199236">
    <property type="component" value="Unassembled WGS sequence"/>
</dbReference>
<dbReference type="PANTHER" id="PTHR43787">
    <property type="entry name" value="FEMO COFACTOR BIOSYNTHESIS PROTEIN NIFB-RELATED"/>
    <property type="match status" value="1"/>
</dbReference>
<dbReference type="GO" id="GO:0046872">
    <property type="term" value="F:metal ion binding"/>
    <property type="evidence" value="ECO:0007669"/>
    <property type="project" value="UniProtKB-KW"/>
</dbReference>
<evidence type="ECO:0000256" key="6">
    <source>
        <dbReference type="ARBA" id="ARBA00022485"/>
    </source>
</evidence>
<feature type="domain" description="Radical SAM core" evidence="17">
    <location>
        <begin position="48"/>
        <end position="296"/>
    </location>
</feature>
<dbReference type="InterPro" id="IPR005980">
    <property type="entry name" value="Nase_CF_NifB"/>
</dbReference>
<evidence type="ECO:0000256" key="8">
    <source>
        <dbReference type="ARBA" id="ARBA00022723"/>
    </source>
</evidence>
<protein>
    <recommendedName>
        <fullName evidence="5">FeMo cofactor biosynthesis protein NifB</fullName>
    </recommendedName>
    <alternativeName>
        <fullName evidence="14">Nitrogenase cofactor maturase NifB</fullName>
    </alternativeName>
    <alternativeName>
        <fullName evidence="13">Radical SAM assemblase NifB</fullName>
    </alternativeName>
</protein>
<sequence>MLDGMTQADKQTGCTQTSCGSSNDHLDQMPDAIRERVKNHPCYSEEAHHHYARMHVAVAPACNIQCNYCNRKYDCANESRPGVVSELLTPEQAVRKTLAVAASIPQMTVLGVAGPGDPLANPARTFETFRMLSEQAPDIKLCVSTNGLSLPDCVDELLQYNVDHVTITINAVDPEIGAQIYPWIYWNNRRMRGVKAAKILIERQQKGLEMLIERGVLVKVNSVLIPGVNDAHLKEVSRVIKAKGAFLHNVMPLITEPEHGTYYGVMGQRAPTQRELTELQDACGDMNMMRHCRQCRADAVGLLGEDRGEEFTLDKIDALDVDYAAAMAKRAKVQADIEAERQRQKARQSSLKEQLKAANGKTLFTVNGLTMEQQAPLASVASGAVVDRAEQGTLPSDLRSVQMAVASSGQGLINQHFGSAREFMIYEVSPKGARLIGHRKTAQYCSGPVNCGEGDAALPETIEMLKGCEVVLCSKVGFKPWDQLESAGIIPNGEHADEPIVPALMAVYKEMHTSGALGPDCSKTISA</sequence>
<keyword evidence="6" id="KW-0004">4Fe-4S</keyword>
<dbReference type="InterPro" id="IPR003731">
    <property type="entry name" value="Di-Nase_FeMo-co_biosynth"/>
</dbReference>
<keyword evidence="19" id="KW-1185">Reference proteome</keyword>
<dbReference type="STRING" id="655353.SAMN04488056_101493"/>
<evidence type="ECO:0000256" key="3">
    <source>
        <dbReference type="ARBA" id="ARBA00005155"/>
    </source>
</evidence>
<dbReference type="CDD" id="cd00852">
    <property type="entry name" value="NifB"/>
    <property type="match status" value="1"/>
</dbReference>
<comment type="pathway">
    <text evidence="3">Cofactor biosynthesis; Fe-Mo cofactor biosynthesis.</text>
</comment>
<dbReference type="InterPro" id="IPR034165">
    <property type="entry name" value="NifB_C"/>
</dbReference>
<dbReference type="SFLD" id="SFLDG01068">
    <property type="entry name" value="FeMo_cofactor_biosynthesis_pro"/>
    <property type="match status" value="1"/>
</dbReference>
<feature type="compositionally biased region" description="Polar residues" evidence="16">
    <location>
        <begin position="8"/>
        <end position="23"/>
    </location>
</feature>
<feature type="coiled-coil region" evidence="15">
    <location>
        <begin position="323"/>
        <end position="361"/>
    </location>
</feature>
<dbReference type="SUPFAM" id="SSF53146">
    <property type="entry name" value="Nitrogenase accessory factor-like"/>
    <property type="match status" value="1"/>
</dbReference>
<dbReference type="Pfam" id="PF02579">
    <property type="entry name" value="Nitro_FeMo-Co"/>
    <property type="match status" value="1"/>
</dbReference>
<evidence type="ECO:0000256" key="16">
    <source>
        <dbReference type="SAM" id="MobiDB-lite"/>
    </source>
</evidence>
<dbReference type="PANTHER" id="PTHR43787:SF13">
    <property type="entry name" value="FEMO COFACTOR BIOSYNTHESIS PROTEIN NIFB"/>
    <property type="match status" value="1"/>
</dbReference>
<dbReference type="PROSITE" id="PS51918">
    <property type="entry name" value="RADICAL_SAM"/>
    <property type="match status" value="1"/>
</dbReference>
<evidence type="ECO:0000256" key="7">
    <source>
        <dbReference type="ARBA" id="ARBA00022691"/>
    </source>
</evidence>
<keyword evidence="7" id="KW-0949">S-adenosyl-L-methionine</keyword>
<evidence type="ECO:0000256" key="13">
    <source>
        <dbReference type="ARBA" id="ARBA00030926"/>
    </source>
</evidence>
<dbReference type="UniPathway" id="UPA00782"/>
<feature type="region of interest" description="Disordered" evidence="16">
    <location>
        <begin position="1"/>
        <end position="27"/>
    </location>
</feature>
<evidence type="ECO:0000256" key="2">
    <source>
        <dbReference type="ARBA" id="ARBA00003522"/>
    </source>
</evidence>
<evidence type="ECO:0000256" key="4">
    <source>
        <dbReference type="ARBA" id="ARBA00006804"/>
    </source>
</evidence>
<dbReference type="InterPro" id="IPR013785">
    <property type="entry name" value="Aldolase_TIM"/>
</dbReference>
<keyword evidence="11" id="KW-0535">Nitrogen fixation</keyword>
<dbReference type="RefSeq" id="WP_090068469.1">
    <property type="nucleotide sequence ID" value="NZ_FOVR01000001.1"/>
</dbReference>
<dbReference type="GO" id="GO:0016829">
    <property type="term" value="F:lyase activity"/>
    <property type="evidence" value="ECO:0007669"/>
    <property type="project" value="UniProtKB-KW"/>
</dbReference>
<dbReference type="PROSITE" id="PS01305">
    <property type="entry name" value="MOAA_NIFB_PQQE"/>
    <property type="match status" value="1"/>
</dbReference>
<dbReference type="Gene3D" id="3.30.420.130">
    <property type="entry name" value="Dinitrogenase iron-molybdenum cofactor biosynthesis domain"/>
    <property type="match status" value="1"/>
</dbReference>
<dbReference type="NCBIfam" id="TIGR01290">
    <property type="entry name" value="nifB"/>
    <property type="match status" value="1"/>
</dbReference>
<evidence type="ECO:0000313" key="19">
    <source>
        <dbReference type="Proteomes" id="UP000199236"/>
    </source>
</evidence>
<dbReference type="AlphaFoldDB" id="A0A1I5AHG9"/>
<evidence type="ECO:0000256" key="11">
    <source>
        <dbReference type="ARBA" id="ARBA00023231"/>
    </source>
</evidence>
<comment type="cofactor">
    <cofactor evidence="1">
        <name>[4Fe-4S] cluster</name>
        <dbReference type="ChEBI" id="CHEBI:49883"/>
    </cofactor>
</comment>
<keyword evidence="9" id="KW-0408">Iron</keyword>
<evidence type="ECO:0000313" key="18">
    <source>
        <dbReference type="EMBL" id="SFN61877.1"/>
    </source>
</evidence>
<organism evidence="18 19">
    <name type="scientific">Cohaesibacter marisflavi</name>
    <dbReference type="NCBI Taxonomy" id="655353"/>
    <lineage>
        <taxon>Bacteria</taxon>
        <taxon>Pseudomonadati</taxon>
        <taxon>Pseudomonadota</taxon>
        <taxon>Alphaproteobacteria</taxon>
        <taxon>Hyphomicrobiales</taxon>
        <taxon>Cohaesibacteraceae</taxon>
    </lineage>
</organism>
<dbReference type="SUPFAM" id="SSF102114">
    <property type="entry name" value="Radical SAM enzymes"/>
    <property type="match status" value="1"/>
</dbReference>
<evidence type="ECO:0000256" key="15">
    <source>
        <dbReference type="SAM" id="Coils"/>
    </source>
</evidence>
<name>A0A1I5AHG9_9HYPH</name>
<evidence type="ECO:0000256" key="5">
    <source>
        <dbReference type="ARBA" id="ARBA00021702"/>
    </source>
</evidence>
<dbReference type="GO" id="GO:0051539">
    <property type="term" value="F:4 iron, 4 sulfur cluster binding"/>
    <property type="evidence" value="ECO:0007669"/>
    <property type="project" value="UniProtKB-KW"/>
</dbReference>
<dbReference type="InterPro" id="IPR036105">
    <property type="entry name" value="DiNase_FeMo-co_biosyn_sf"/>
</dbReference>
<accession>A0A1I5AHG9</accession>
<keyword evidence="10" id="KW-0411">Iron-sulfur</keyword>
<dbReference type="SFLD" id="SFLDS00029">
    <property type="entry name" value="Radical_SAM"/>
    <property type="match status" value="1"/>
</dbReference>
<dbReference type="CDD" id="cd01335">
    <property type="entry name" value="Radical_SAM"/>
    <property type="match status" value="1"/>
</dbReference>
<evidence type="ECO:0000256" key="10">
    <source>
        <dbReference type="ARBA" id="ARBA00023014"/>
    </source>
</evidence>
<evidence type="ECO:0000256" key="12">
    <source>
        <dbReference type="ARBA" id="ARBA00023239"/>
    </source>
</evidence>
<proteinExistence type="inferred from homology"/>
<evidence type="ECO:0000256" key="1">
    <source>
        <dbReference type="ARBA" id="ARBA00001966"/>
    </source>
</evidence>
<dbReference type="OrthoDB" id="9785734at2"/>
<keyword evidence="12" id="KW-0456">Lyase</keyword>
<dbReference type="InterPro" id="IPR000385">
    <property type="entry name" value="MoaA_NifB_PqqE_Fe-S-bd_CS"/>
</dbReference>
<dbReference type="EMBL" id="FOVR01000001">
    <property type="protein sequence ID" value="SFN61877.1"/>
    <property type="molecule type" value="Genomic_DNA"/>
</dbReference>
<evidence type="ECO:0000256" key="14">
    <source>
        <dbReference type="ARBA" id="ARBA00032102"/>
    </source>
</evidence>
<reference evidence="18 19" key="1">
    <citation type="submission" date="2016-10" db="EMBL/GenBank/DDBJ databases">
        <authorList>
            <person name="de Groot N.N."/>
        </authorList>
    </citation>
    <scope>NUCLEOTIDE SEQUENCE [LARGE SCALE GENOMIC DNA]</scope>
    <source>
        <strain evidence="18 19">CGMCC 1.9157</strain>
    </source>
</reference>
<evidence type="ECO:0000256" key="9">
    <source>
        <dbReference type="ARBA" id="ARBA00023004"/>
    </source>
</evidence>
<dbReference type="InterPro" id="IPR058240">
    <property type="entry name" value="rSAM_sf"/>
</dbReference>